<feature type="transmembrane region" description="Helical" evidence="1">
    <location>
        <begin position="239"/>
        <end position="260"/>
    </location>
</feature>
<sequence>MKGLLLNEWIKIMKQKSTIVMVVLLIIGVFGLAGITVAMNKDQGNIGISPTWEQDLQQTIAADKETVKGLSDSYYKKNLEQSIAVNEYRLENELPPLQEYNVSSFMDDSIGLVSFVGLFIIIIAASIVASEYSWGTIKLLLIRPANRIQILVAKYVIVLAYGFSLLVLLFFVSLLTGFVVFGSPSEAIPYLSFAGGEVVEKSWVANMFTQYLLTTVDILLIATMAFAVSTLFRNQSLAIGLSLFLLFVGSTATLILTQYFDWAKYLLFANTDLTVYFNGVPYIESMTLGFSIIILVAHWLFFQAVAFVAFVKRDVAG</sequence>
<reference evidence="2 3" key="1">
    <citation type="submission" date="2019-07" db="EMBL/GenBank/DDBJ databases">
        <title>Genome sequence of 2 isolates from Red Sea Mangroves.</title>
        <authorList>
            <person name="Sefrji F."/>
            <person name="Michoud G."/>
            <person name="Merlino G."/>
            <person name="Daffonchio D."/>
        </authorList>
    </citation>
    <scope>NUCLEOTIDE SEQUENCE [LARGE SCALE GENOMIC DNA]</scope>
    <source>
        <strain evidence="2 3">R1DC41</strain>
    </source>
</reference>
<gene>
    <name evidence="2" type="ORF">G8O30_08515</name>
</gene>
<dbReference type="PANTHER" id="PTHR37305:SF1">
    <property type="entry name" value="MEMBRANE PROTEIN"/>
    <property type="match status" value="1"/>
</dbReference>
<dbReference type="GO" id="GO:0140359">
    <property type="term" value="F:ABC-type transporter activity"/>
    <property type="evidence" value="ECO:0007669"/>
    <property type="project" value="InterPro"/>
</dbReference>
<dbReference type="EMBL" id="CP049742">
    <property type="protein sequence ID" value="QPC47002.1"/>
    <property type="molecule type" value="Genomic_DNA"/>
</dbReference>
<evidence type="ECO:0000313" key="3">
    <source>
        <dbReference type="Proteomes" id="UP000593626"/>
    </source>
</evidence>
<dbReference type="Proteomes" id="UP000593626">
    <property type="component" value="Chromosome"/>
</dbReference>
<accession>A0A7S8HFR0</accession>
<dbReference type="KEGG" id="mcui:G8O30_08515"/>
<evidence type="ECO:0000256" key="1">
    <source>
        <dbReference type="SAM" id="Phobius"/>
    </source>
</evidence>
<feature type="transmembrane region" description="Helical" evidence="1">
    <location>
        <begin position="155"/>
        <end position="181"/>
    </location>
</feature>
<feature type="transmembrane region" description="Helical" evidence="1">
    <location>
        <begin position="288"/>
        <end position="311"/>
    </location>
</feature>
<feature type="transmembrane region" description="Helical" evidence="1">
    <location>
        <begin position="110"/>
        <end position="134"/>
    </location>
</feature>
<name>A0A7S8HFR0_9BACI</name>
<dbReference type="GO" id="GO:0005886">
    <property type="term" value="C:plasma membrane"/>
    <property type="evidence" value="ECO:0007669"/>
    <property type="project" value="UniProtKB-SubCell"/>
</dbReference>
<keyword evidence="3" id="KW-1185">Reference proteome</keyword>
<proteinExistence type="predicted"/>
<protein>
    <submittedName>
        <fullName evidence="2">ABC transporter permease subunit</fullName>
    </submittedName>
</protein>
<dbReference type="PANTHER" id="PTHR37305">
    <property type="entry name" value="INTEGRAL MEMBRANE PROTEIN-RELATED"/>
    <property type="match status" value="1"/>
</dbReference>
<dbReference type="RefSeq" id="WP_239671671.1">
    <property type="nucleotide sequence ID" value="NZ_CP049742.1"/>
</dbReference>
<dbReference type="Pfam" id="PF12679">
    <property type="entry name" value="ABC2_membrane_2"/>
    <property type="match status" value="1"/>
</dbReference>
<feature type="transmembrane region" description="Helical" evidence="1">
    <location>
        <begin position="211"/>
        <end position="232"/>
    </location>
</feature>
<organism evidence="2 3">
    <name type="scientific">Mangrovibacillus cuniculi</name>
    <dbReference type="NCBI Taxonomy" id="2593652"/>
    <lineage>
        <taxon>Bacteria</taxon>
        <taxon>Bacillati</taxon>
        <taxon>Bacillota</taxon>
        <taxon>Bacilli</taxon>
        <taxon>Bacillales</taxon>
        <taxon>Bacillaceae</taxon>
        <taxon>Mangrovibacillus</taxon>
    </lineage>
</organism>
<keyword evidence="1" id="KW-0472">Membrane</keyword>
<keyword evidence="1" id="KW-0812">Transmembrane</keyword>
<keyword evidence="1" id="KW-1133">Transmembrane helix</keyword>
<dbReference type="AlphaFoldDB" id="A0A7S8HFR0"/>
<evidence type="ECO:0000313" key="2">
    <source>
        <dbReference type="EMBL" id="QPC47002.1"/>
    </source>
</evidence>
<feature type="transmembrane region" description="Helical" evidence="1">
    <location>
        <begin position="20"/>
        <end position="39"/>
    </location>
</feature>